<gene>
    <name evidence="2" type="ORF">VP01_1890g1</name>
</gene>
<comment type="caution">
    <text evidence="2">The sequence shown here is derived from an EMBL/GenBank/DDBJ whole genome shotgun (WGS) entry which is preliminary data.</text>
</comment>
<feature type="transmembrane region" description="Helical" evidence="1">
    <location>
        <begin position="96"/>
        <end position="113"/>
    </location>
</feature>
<dbReference type="VEuPathDB" id="FungiDB:VP01_1890g1"/>
<protein>
    <submittedName>
        <fullName evidence="2">Uncharacterized protein</fullName>
    </submittedName>
</protein>
<keyword evidence="3" id="KW-1185">Reference proteome</keyword>
<dbReference type="EMBL" id="LAVV01006715">
    <property type="protein sequence ID" value="KNZ58635.1"/>
    <property type="molecule type" value="Genomic_DNA"/>
</dbReference>
<name>A0A0L6VEV3_9BASI</name>
<evidence type="ECO:0000313" key="2">
    <source>
        <dbReference type="EMBL" id="KNZ58635.1"/>
    </source>
</evidence>
<dbReference type="Proteomes" id="UP000037035">
    <property type="component" value="Unassembled WGS sequence"/>
</dbReference>
<keyword evidence="1" id="KW-0812">Transmembrane</keyword>
<sequence length="293" mass="33590">MVMPAMAGPIDDAFETVLFFFSPLYSHTALPHFCGENNHPPIIIALIPRIKHYVVLEMKYHLIFPAPPSHASIKSGPRVKNKLMKYLINLRNHDCFMLNFLNIVMYLVIELFIPDQRKDNKTVIFLNYCVPLVASLVVRYGLCVAMGHSVELIILATAHQPSITHHLPEKLTARNEDLLPVSQHNLPSKLLTGGCTKVRRLKIIPQLGKSLANSHLSIPSWGPRSANLTKTSIRQLKRSFDVKRSITPACRQLLSQRMLLWCSLAMKCSCMVQWRQQEYKGKRKMQRYKRLKE</sequence>
<organism evidence="2 3">
    <name type="scientific">Puccinia sorghi</name>
    <dbReference type="NCBI Taxonomy" id="27349"/>
    <lineage>
        <taxon>Eukaryota</taxon>
        <taxon>Fungi</taxon>
        <taxon>Dikarya</taxon>
        <taxon>Basidiomycota</taxon>
        <taxon>Pucciniomycotina</taxon>
        <taxon>Pucciniomycetes</taxon>
        <taxon>Pucciniales</taxon>
        <taxon>Pucciniaceae</taxon>
        <taxon>Puccinia</taxon>
    </lineage>
</organism>
<feature type="transmembrane region" description="Helical" evidence="1">
    <location>
        <begin position="125"/>
        <end position="142"/>
    </location>
</feature>
<keyword evidence="1" id="KW-0472">Membrane</keyword>
<accession>A0A0L6VEV3</accession>
<proteinExistence type="predicted"/>
<keyword evidence="1" id="KW-1133">Transmembrane helix</keyword>
<dbReference type="AlphaFoldDB" id="A0A0L6VEV3"/>
<reference evidence="2 3" key="1">
    <citation type="submission" date="2015-08" db="EMBL/GenBank/DDBJ databases">
        <title>Next Generation Sequencing and Analysis of the Genome of Puccinia sorghi L Schw, the Causal Agent of Maize Common Rust.</title>
        <authorList>
            <person name="Rochi L."/>
            <person name="Burguener G."/>
            <person name="Darino M."/>
            <person name="Turjanski A."/>
            <person name="Kreff E."/>
            <person name="Dieguez M.J."/>
            <person name="Sacco F."/>
        </authorList>
    </citation>
    <scope>NUCLEOTIDE SEQUENCE [LARGE SCALE GENOMIC DNA]</scope>
    <source>
        <strain evidence="2 3">RO10H11247</strain>
    </source>
</reference>
<evidence type="ECO:0000256" key="1">
    <source>
        <dbReference type="SAM" id="Phobius"/>
    </source>
</evidence>
<evidence type="ECO:0000313" key="3">
    <source>
        <dbReference type="Proteomes" id="UP000037035"/>
    </source>
</evidence>